<comment type="caution">
    <text evidence="2">The sequence shown here is derived from an EMBL/GenBank/DDBJ whole genome shotgun (WGS) entry which is preliminary data.</text>
</comment>
<evidence type="ECO:0000313" key="3">
    <source>
        <dbReference type="Proteomes" id="UP000317421"/>
    </source>
</evidence>
<dbReference type="PANTHER" id="PTHR35813:SF1">
    <property type="entry name" value="INNER MEMBRANE PROTEIN YBAN"/>
    <property type="match status" value="1"/>
</dbReference>
<gene>
    <name evidence="2" type="primary">ybaN</name>
    <name evidence="2" type="ORF">Pla108_08450</name>
</gene>
<keyword evidence="3" id="KW-1185">Reference proteome</keyword>
<dbReference type="Proteomes" id="UP000317421">
    <property type="component" value="Unassembled WGS sequence"/>
</dbReference>
<keyword evidence="1" id="KW-0472">Membrane</keyword>
<keyword evidence="1" id="KW-0812">Transmembrane</keyword>
<dbReference type="RefSeq" id="WP_146443297.1">
    <property type="nucleotide sequence ID" value="NZ_SJPR01000001.1"/>
</dbReference>
<dbReference type="GO" id="GO:0005886">
    <property type="term" value="C:plasma membrane"/>
    <property type="evidence" value="ECO:0007669"/>
    <property type="project" value="TreeGrafter"/>
</dbReference>
<dbReference type="OrthoDB" id="275781at2"/>
<accession>A0A5C6AIL6</accession>
<evidence type="ECO:0000256" key="1">
    <source>
        <dbReference type="SAM" id="Phobius"/>
    </source>
</evidence>
<dbReference type="Pfam" id="PF04304">
    <property type="entry name" value="DUF454"/>
    <property type="match status" value="1"/>
</dbReference>
<proteinExistence type="predicted"/>
<feature type="transmembrane region" description="Helical" evidence="1">
    <location>
        <begin position="205"/>
        <end position="224"/>
    </location>
</feature>
<name>A0A5C6AIL6_9BACT</name>
<dbReference type="EMBL" id="SJPR01000001">
    <property type="protein sequence ID" value="TWT99902.1"/>
    <property type="molecule type" value="Genomic_DNA"/>
</dbReference>
<keyword evidence="1" id="KW-1133">Transmembrane helix</keyword>
<organism evidence="2 3">
    <name type="scientific">Botrimarina colliarenosi</name>
    <dbReference type="NCBI Taxonomy" id="2528001"/>
    <lineage>
        <taxon>Bacteria</taxon>
        <taxon>Pseudomonadati</taxon>
        <taxon>Planctomycetota</taxon>
        <taxon>Planctomycetia</taxon>
        <taxon>Pirellulales</taxon>
        <taxon>Lacipirellulaceae</taxon>
        <taxon>Botrimarina</taxon>
    </lineage>
</organism>
<dbReference type="PANTHER" id="PTHR35813">
    <property type="entry name" value="INNER MEMBRANE PROTEIN YBAN"/>
    <property type="match status" value="1"/>
</dbReference>
<reference evidence="2 3" key="1">
    <citation type="submission" date="2019-02" db="EMBL/GenBank/DDBJ databases">
        <title>Deep-cultivation of Planctomycetes and their phenomic and genomic characterization uncovers novel biology.</title>
        <authorList>
            <person name="Wiegand S."/>
            <person name="Jogler M."/>
            <person name="Boedeker C."/>
            <person name="Pinto D."/>
            <person name="Vollmers J."/>
            <person name="Rivas-Marin E."/>
            <person name="Kohn T."/>
            <person name="Peeters S.H."/>
            <person name="Heuer A."/>
            <person name="Rast P."/>
            <person name="Oberbeckmann S."/>
            <person name="Bunk B."/>
            <person name="Jeske O."/>
            <person name="Meyerdierks A."/>
            <person name="Storesund J.E."/>
            <person name="Kallscheuer N."/>
            <person name="Luecker S."/>
            <person name="Lage O.M."/>
            <person name="Pohl T."/>
            <person name="Merkel B.J."/>
            <person name="Hornburger P."/>
            <person name="Mueller R.-W."/>
            <person name="Bruemmer F."/>
            <person name="Labrenz M."/>
            <person name="Spormann A.M."/>
            <person name="Op Den Camp H."/>
            <person name="Overmann J."/>
            <person name="Amann R."/>
            <person name="Jetten M.S.M."/>
            <person name="Mascher T."/>
            <person name="Medema M.H."/>
            <person name="Devos D.P."/>
            <person name="Kaster A.-K."/>
            <person name="Ovreas L."/>
            <person name="Rohde M."/>
            <person name="Galperin M.Y."/>
            <person name="Jogler C."/>
        </authorList>
    </citation>
    <scope>NUCLEOTIDE SEQUENCE [LARGE SCALE GENOMIC DNA]</scope>
    <source>
        <strain evidence="2 3">Pla108</strain>
    </source>
</reference>
<feature type="transmembrane region" description="Helical" evidence="1">
    <location>
        <begin position="120"/>
        <end position="148"/>
    </location>
</feature>
<protein>
    <submittedName>
        <fullName evidence="2">Inner membrane protein YbaN</fullName>
    </submittedName>
</protein>
<evidence type="ECO:0000313" key="2">
    <source>
        <dbReference type="EMBL" id="TWT99902.1"/>
    </source>
</evidence>
<feature type="transmembrane region" description="Helical" evidence="1">
    <location>
        <begin position="181"/>
        <end position="199"/>
    </location>
</feature>
<sequence length="229" mass="24854">MASLSTPLPLPSWANEPTPGIEIARRVLADPSVRSLTIDRTADEATVRYRGQTVHRASLAWLSGHLAAETVLLNATAAIALPADSVERWPESEGGRESYVRTPRQATGWRRVMHLTLAGVWFTLAVLGAILPGLPCTCFLLLTSYSLCRSSQRLHQRLLDSKWFGPSLRHWRLHRGVRPGVKTKALGAMAVMIGASLLFAPLPPVAWWAVAIAGAVGAAVVMRLRVVAC</sequence>
<dbReference type="AlphaFoldDB" id="A0A5C6AIL6"/>
<dbReference type="InterPro" id="IPR007401">
    <property type="entry name" value="DUF454"/>
</dbReference>